<reference evidence="4 5" key="1">
    <citation type="submission" date="2011-05" db="EMBL/GenBank/DDBJ databases">
        <title>Whole genome sequence of Microlunatus phosphovorus NM-1.</title>
        <authorList>
            <person name="Hosoyama A."/>
            <person name="Sasaki K."/>
            <person name="Harada T."/>
            <person name="Igarashi R."/>
            <person name="Kawakoshi A."/>
            <person name="Sasagawa M."/>
            <person name="Fukada J."/>
            <person name="Nakamura S."/>
            <person name="Katano Y."/>
            <person name="Hanada S."/>
            <person name="Kamagata Y."/>
            <person name="Nakamura N."/>
            <person name="Yamazaki S."/>
            <person name="Fujita N."/>
        </authorList>
    </citation>
    <scope>NUCLEOTIDE SEQUENCE [LARGE SCALE GENOMIC DNA]</scope>
    <source>
        <strain evidence="5">ATCC 700054 / DSM 10555 / JCM 9379 / NBRC 101784 / NCIMB 13414 / VKM Ac-1990 / NM-1</strain>
    </source>
</reference>
<dbReference type="STRING" id="1032480.MLP_41510"/>
<dbReference type="EMBL" id="AP012204">
    <property type="protein sequence ID" value="BAK37165.1"/>
    <property type="molecule type" value="Genomic_DNA"/>
</dbReference>
<dbReference type="GO" id="GO:0016787">
    <property type="term" value="F:hydrolase activity"/>
    <property type="evidence" value="ECO:0007669"/>
    <property type="project" value="UniProtKB-KW"/>
</dbReference>
<evidence type="ECO:0000256" key="3">
    <source>
        <dbReference type="SAM" id="MobiDB-lite"/>
    </source>
</evidence>
<protein>
    <submittedName>
        <fullName evidence="4">Putative guanyl-specific ribonuclease</fullName>
        <ecNumber evidence="4">3.1.27.3</ecNumber>
    </submittedName>
</protein>
<keyword evidence="2 4" id="KW-0378">Hydrolase</keyword>
<gene>
    <name evidence="4" type="ordered locus">MLP_41510</name>
</gene>
<dbReference type="InterPro" id="IPR000026">
    <property type="entry name" value="N1-like"/>
</dbReference>
<proteinExistence type="predicted"/>
<dbReference type="GO" id="GO:0003723">
    <property type="term" value="F:RNA binding"/>
    <property type="evidence" value="ECO:0007669"/>
    <property type="project" value="InterPro"/>
</dbReference>
<evidence type="ECO:0000313" key="4">
    <source>
        <dbReference type="EMBL" id="BAK37165.1"/>
    </source>
</evidence>
<accession>F5XRV2</accession>
<dbReference type="InterPro" id="IPR016191">
    <property type="entry name" value="Ribonuclease/ribotoxin"/>
</dbReference>
<dbReference type="eggNOG" id="COG4290">
    <property type="taxonomic scope" value="Bacteria"/>
</dbReference>
<feature type="region of interest" description="Disordered" evidence="3">
    <location>
        <begin position="27"/>
        <end position="57"/>
    </location>
</feature>
<dbReference type="Proteomes" id="UP000007947">
    <property type="component" value="Chromosome"/>
</dbReference>
<dbReference type="EC" id="3.1.27.3" evidence="4"/>
<dbReference type="SUPFAM" id="SSF53933">
    <property type="entry name" value="Microbial ribonucleases"/>
    <property type="match status" value="1"/>
</dbReference>
<dbReference type="HOGENOM" id="CLU_112496_0_0_11"/>
<evidence type="ECO:0000256" key="1">
    <source>
        <dbReference type="ARBA" id="ARBA00022722"/>
    </source>
</evidence>
<organism evidence="4 5">
    <name type="scientific">Microlunatus phosphovorus (strain ATCC 700054 / DSM 10555 / JCM 9379 / NBRC 101784 / NCIMB 13414 / VKM Ac-1990 / NM-1)</name>
    <dbReference type="NCBI Taxonomy" id="1032480"/>
    <lineage>
        <taxon>Bacteria</taxon>
        <taxon>Bacillati</taxon>
        <taxon>Actinomycetota</taxon>
        <taxon>Actinomycetes</taxon>
        <taxon>Propionibacteriales</taxon>
        <taxon>Propionibacteriaceae</taxon>
        <taxon>Microlunatus</taxon>
    </lineage>
</organism>
<dbReference type="GO" id="GO:0004521">
    <property type="term" value="F:RNA endonuclease activity"/>
    <property type="evidence" value="ECO:0007669"/>
    <property type="project" value="InterPro"/>
</dbReference>
<dbReference type="Gene3D" id="3.10.450.30">
    <property type="entry name" value="Microbial ribonucleases"/>
    <property type="match status" value="1"/>
</dbReference>
<name>F5XRV2_MICPN</name>
<sequence>MKGIGGVVAALAAVVVLALALLDPGSSAPTNTSTPGSGASSQGSGSPTSGAGSASPGGTCAGTTVDAGGWTWVCLTELPRQAQQTVTLIDAGGPFPYAKDGSTFNNFEGLLPKQPKGYYREYTVSAPGKRDRGPRRIVTGDHDRELFYTEDHYASFVRVKR</sequence>
<keyword evidence="5" id="KW-1185">Reference proteome</keyword>
<evidence type="ECO:0000256" key="2">
    <source>
        <dbReference type="ARBA" id="ARBA00022801"/>
    </source>
</evidence>
<feature type="compositionally biased region" description="Low complexity" evidence="3">
    <location>
        <begin position="32"/>
        <end position="57"/>
    </location>
</feature>
<dbReference type="Pfam" id="PF00545">
    <property type="entry name" value="Ribonuclease"/>
    <property type="match status" value="1"/>
</dbReference>
<dbReference type="AlphaFoldDB" id="F5XRV2"/>
<keyword evidence="1" id="KW-0540">Nuclease</keyword>
<dbReference type="KEGG" id="mph:MLP_41510"/>
<evidence type="ECO:0000313" key="5">
    <source>
        <dbReference type="Proteomes" id="UP000007947"/>
    </source>
</evidence>